<feature type="transmembrane region" description="Helical" evidence="3">
    <location>
        <begin position="329"/>
        <end position="349"/>
    </location>
</feature>
<comment type="subcellular location">
    <subcellularLocation>
        <location evidence="1">Membrane</location>
        <topology evidence="1">Multi-pass membrane protein</topology>
    </subcellularLocation>
</comment>
<evidence type="ECO:0000259" key="4">
    <source>
        <dbReference type="PROSITE" id="PS50850"/>
    </source>
</evidence>
<gene>
    <name evidence="5" type="ORF">Tdes44962_MAKER09001</name>
</gene>
<dbReference type="EMBL" id="RIBY02001247">
    <property type="protein sequence ID" value="KAH9830690.1"/>
    <property type="molecule type" value="Genomic_DNA"/>
</dbReference>
<proteinExistence type="predicted"/>
<feature type="transmembrane region" description="Helical" evidence="3">
    <location>
        <begin position="74"/>
        <end position="94"/>
    </location>
</feature>
<dbReference type="PROSITE" id="PS50850">
    <property type="entry name" value="MFS"/>
    <property type="match status" value="1"/>
</dbReference>
<feature type="transmembrane region" description="Helical" evidence="3">
    <location>
        <begin position="101"/>
        <end position="119"/>
    </location>
</feature>
<dbReference type="InterPro" id="IPR011701">
    <property type="entry name" value="MFS"/>
</dbReference>
<keyword evidence="3" id="KW-0812">Transmembrane</keyword>
<evidence type="ECO:0000313" key="5">
    <source>
        <dbReference type="EMBL" id="KAH9830690.1"/>
    </source>
</evidence>
<feature type="transmembrane region" description="Helical" evidence="3">
    <location>
        <begin position="297"/>
        <end position="317"/>
    </location>
</feature>
<dbReference type="InterPro" id="IPR020846">
    <property type="entry name" value="MFS_dom"/>
</dbReference>
<feature type="transmembrane region" description="Helical" evidence="3">
    <location>
        <begin position="45"/>
        <end position="62"/>
    </location>
</feature>
<accession>A0A9W7SUL5</accession>
<evidence type="ECO:0000256" key="2">
    <source>
        <dbReference type="SAM" id="MobiDB-lite"/>
    </source>
</evidence>
<evidence type="ECO:0000256" key="3">
    <source>
        <dbReference type="SAM" id="Phobius"/>
    </source>
</evidence>
<keyword evidence="3" id="KW-1133">Transmembrane helix</keyword>
<keyword evidence="3" id="KW-0472">Membrane</keyword>
<reference evidence="5 6" key="1">
    <citation type="journal article" date="2018" name="IMA Fungus">
        <title>IMA Genome-F 10: Nine draft genome sequences of Claviceps purpurea s.lat., including C. arundinis, C. humidiphila, and C. cf. spartinae, pseudomolecules for the pitch canker pathogen Fusarium circinatum, draft genome of Davidsoniella eucalypti, Grosmannia galeiformis, Quambalaria eucalypti, and Teratosphaeria destructans.</title>
        <authorList>
            <person name="Wingfield B.D."/>
            <person name="Liu M."/>
            <person name="Nguyen H.D."/>
            <person name="Lane F.A."/>
            <person name="Morgan S.W."/>
            <person name="De Vos L."/>
            <person name="Wilken P.M."/>
            <person name="Duong T.A."/>
            <person name="Aylward J."/>
            <person name="Coetzee M.P."/>
            <person name="Dadej K."/>
            <person name="De Beer Z.W."/>
            <person name="Findlay W."/>
            <person name="Havenga M."/>
            <person name="Kolarik M."/>
            <person name="Menzies J.G."/>
            <person name="Naidoo K."/>
            <person name="Pochopski O."/>
            <person name="Shoukouhi P."/>
            <person name="Santana Q.C."/>
            <person name="Seifert K.A."/>
            <person name="Soal N."/>
            <person name="Steenkamp E.T."/>
            <person name="Tatham C.T."/>
            <person name="van der Nest M.A."/>
            <person name="Wingfield M.J."/>
        </authorList>
    </citation>
    <scope>NUCLEOTIDE SEQUENCE [LARGE SCALE GENOMIC DNA]</scope>
    <source>
        <strain evidence="5">CMW44962</strain>
    </source>
</reference>
<dbReference type="Proteomes" id="UP001138500">
    <property type="component" value="Unassembled WGS sequence"/>
</dbReference>
<reference evidence="5 6" key="2">
    <citation type="journal article" date="2021" name="Curr. Genet.">
        <title>Genetic response to nitrogen starvation in the aggressive Eucalyptus foliar pathogen Teratosphaeria destructans.</title>
        <authorList>
            <person name="Havenga M."/>
            <person name="Wingfield B.D."/>
            <person name="Wingfield M.J."/>
            <person name="Dreyer L.L."/>
            <person name="Roets F."/>
            <person name="Aylward J."/>
        </authorList>
    </citation>
    <scope>NUCLEOTIDE SEQUENCE [LARGE SCALE GENOMIC DNA]</scope>
    <source>
        <strain evidence="5">CMW44962</strain>
    </source>
</reference>
<organism evidence="5 6">
    <name type="scientific">Teratosphaeria destructans</name>
    <dbReference type="NCBI Taxonomy" id="418781"/>
    <lineage>
        <taxon>Eukaryota</taxon>
        <taxon>Fungi</taxon>
        <taxon>Dikarya</taxon>
        <taxon>Ascomycota</taxon>
        <taxon>Pezizomycotina</taxon>
        <taxon>Dothideomycetes</taxon>
        <taxon>Dothideomycetidae</taxon>
        <taxon>Mycosphaerellales</taxon>
        <taxon>Teratosphaeriaceae</taxon>
        <taxon>Teratosphaeria</taxon>
    </lineage>
</organism>
<sequence length="457" mass="49565">MAHVEETPRKPARPPQWFRRGLEEIGLLSVHRAPWDTKILMLQRFIRLFAYGGSTLILAAYLNEIGISETRTGLFMTLTLVGDVFISFCLTCVADAWGRRAILALGAGLMAASGLVFALSDNYWVLLAAAILGVITPSGNEIGPFRAVEESVIAHLTDKHDRPSTFAWYALTGQSGSAIGLTVDAGRDLPLMFVIYAAVGLIKLALTLILSQDCEAEKPEHTRPTSETAPLLGGGRPESHGKQPSKFAMLPRLSRESRAILVQLCALFALDNFASGLAPMSWVTFYFKRRFDLAEGAIGTLFFITSIISALSILVAASIARRIGNVKTMVFTHLPSAVSLAMIGIPNQLPLAMLFVLLRACTQSMDTAPRSAFLAAIVLPNERTVTMGTVNVVKTISQSLGPFITGILVERSLFWVAFLTAGILKATYDIGMLVLFASHKSREDREADDDNDGQHAA</sequence>
<dbReference type="OrthoDB" id="10027823at2759"/>
<dbReference type="InterPro" id="IPR036259">
    <property type="entry name" value="MFS_trans_sf"/>
</dbReference>
<dbReference type="GO" id="GO:0000329">
    <property type="term" value="C:fungal-type vacuole membrane"/>
    <property type="evidence" value="ECO:0007669"/>
    <property type="project" value="TreeGrafter"/>
</dbReference>
<dbReference type="Gene3D" id="1.20.1250.20">
    <property type="entry name" value="MFS general substrate transporter like domains"/>
    <property type="match status" value="1"/>
</dbReference>
<dbReference type="PANTHER" id="PTHR23520:SF5">
    <property type="entry name" value="TRANSPORTER, PUTATIVE (AFU_ORTHOLOGUE AFUA_3G04000)-RELATED"/>
    <property type="match status" value="1"/>
</dbReference>
<feature type="transmembrane region" description="Helical" evidence="3">
    <location>
        <begin position="413"/>
        <end position="436"/>
    </location>
</feature>
<dbReference type="Pfam" id="PF07690">
    <property type="entry name" value="MFS_1"/>
    <property type="match status" value="1"/>
</dbReference>
<feature type="region of interest" description="Disordered" evidence="2">
    <location>
        <begin position="217"/>
        <end position="245"/>
    </location>
</feature>
<feature type="transmembrane region" description="Helical" evidence="3">
    <location>
        <begin position="189"/>
        <end position="210"/>
    </location>
</feature>
<dbReference type="AlphaFoldDB" id="A0A9W7SUL5"/>
<feature type="domain" description="Major facilitator superfamily (MFS) profile" evidence="4">
    <location>
        <begin position="36"/>
        <end position="440"/>
    </location>
</feature>
<dbReference type="GO" id="GO:0022857">
    <property type="term" value="F:transmembrane transporter activity"/>
    <property type="evidence" value="ECO:0007669"/>
    <property type="project" value="InterPro"/>
</dbReference>
<dbReference type="PANTHER" id="PTHR23520">
    <property type="entry name" value="TRANSPORTER, PUTATIVE (AFU_ORTHOLOGUE AFUA_3G04000)-RELATED"/>
    <property type="match status" value="1"/>
</dbReference>
<feature type="transmembrane region" description="Helical" evidence="3">
    <location>
        <begin position="259"/>
        <end position="285"/>
    </location>
</feature>
<comment type="caution">
    <text evidence="5">The sequence shown here is derived from an EMBL/GenBank/DDBJ whole genome shotgun (WGS) entry which is preliminary data.</text>
</comment>
<evidence type="ECO:0000256" key="1">
    <source>
        <dbReference type="ARBA" id="ARBA00004141"/>
    </source>
</evidence>
<name>A0A9W7SUL5_9PEZI</name>
<protein>
    <submittedName>
        <fullName evidence="5">MFS general substrate transporter</fullName>
    </submittedName>
</protein>
<keyword evidence="6" id="KW-1185">Reference proteome</keyword>
<dbReference type="SUPFAM" id="SSF103473">
    <property type="entry name" value="MFS general substrate transporter"/>
    <property type="match status" value="1"/>
</dbReference>
<evidence type="ECO:0000313" key="6">
    <source>
        <dbReference type="Proteomes" id="UP001138500"/>
    </source>
</evidence>